<dbReference type="PANTHER" id="PTHR47354">
    <property type="entry name" value="NADH OXIDOREDUCTASE HCR"/>
    <property type="match status" value="1"/>
</dbReference>
<dbReference type="EMBL" id="SACQ01000001">
    <property type="protein sequence ID" value="RVU32210.1"/>
    <property type="molecule type" value="Genomic_DNA"/>
</dbReference>
<dbReference type="InterPro" id="IPR001041">
    <property type="entry name" value="2Fe-2S_ferredoxin-type"/>
</dbReference>
<dbReference type="PROSITE" id="PS51384">
    <property type="entry name" value="FAD_FR"/>
    <property type="match status" value="1"/>
</dbReference>
<reference evidence="11 12" key="1">
    <citation type="submission" date="2019-01" db="EMBL/GenBank/DDBJ databases">
        <authorList>
            <person name="Chen W.-M."/>
        </authorList>
    </citation>
    <scope>NUCLEOTIDE SEQUENCE [LARGE SCALE GENOMIC DNA]</scope>
    <source>
        <strain evidence="11 12">HPM-16</strain>
    </source>
</reference>
<dbReference type="InterPro" id="IPR012675">
    <property type="entry name" value="Beta-grasp_dom_sf"/>
</dbReference>
<dbReference type="Pfam" id="PF22290">
    <property type="entry name" value="DmmA-like_N"/>
    <property type="match status" value="1"/>
</dbReference>
<evidence type="ECO:0000256" key="2">
    <source>
        <dbReference type="ARBA" id="ARBA00022630"/>
    </source>
</evidence>
<dbReference type="InterPro" id="IPR050415">
    <property type="entry name" value="MRET"/>
</dbReference>
<dbReference type="GO" id="GO:0046872">
    <property type="term" value="F:metal ion binding"/>
    <property type="evidence" value="ECO:0007669"/>
    <property type="project" value="UniProtKB-KW"/>
</dbReference>
<dbReference type="InterPro" id="IPR017927">
    <property type="entry name" value="FAD-bd_FR_type"/>
</dbReference>
<keyword evidence="6" id="KW-0560">Oxidoreductase</keyword>
<dbReference type="InterPro" id="IPR039261">
    <property type="entry name" value="FNR_nucleotide-bd"/>
</dbReference>
<dbReference type="PRINTS" id="PR00409">
    <property type="entry name" value="PHDIOXRDTASE"/>
</dbReference>
<dbReference type="Gene3D" id="3.40.50.80">
    <property type="entry name" value="Nucleotide-binding domain of ferredoxin-NADP reductase (FNR) module"/>
    <property type="match status" value="1"/>
</dbReference>
<dbReference type="InterPro" id="IPR006058">
    <property type="entry name" value="2Fe2S_fd_BS"/>
</dbReference>
<dbReference type="Proteomes" id="UP000282818">
    <property type="component" value="Unassembled WGS sequence"/>
</dbReference>
<sequence length="317" mass="34970">MASQSIPVRVVTAETVAKNIRAYTLAREDGETLPAFGAGAHIDVLTDNGLTRQYSLCGDPTNTQEYKIAVQLEEQGRGGSSWIHANIHTASEIQINPPRNHFELDESADHYLLIAGGIGITPIMLMAQRLQALGKNFSFYYLARSHEHAAFAEQLRNTFGERLHCYFSDAVDERLNIAELFAQQSEVTEIYTCGSEHLLQAILDAAEPHPNLTVHFERFAAVEQDNSDNTSFEIELARSGKVLTVSPDQTILEVLRGEGFTVETMCEEGLCGSCEVDLLSGEADHRDSVLNEAEKAEQSVLMVCCSRAVSPRLKLDI</sequence>
<dbReference type="CDD" id="cd00207">
    <property type="entry name" value="fer2"/>
    <property type="match status" value="1"/>
</dbReference>
<name>A0A437QCD2_9GAMM</name>
<evidence type="ECO:0000256" key="5">
    <source>
        <dbReference type="ARBA" id="ARBA00022723"/>
    </source>
</evidence>
<dbReference type="CDD" id="cd06185">
    <property type="entry name" value="PDR_like"/>
    <property type="match status" value="1"/>
</dbReference>
<protein>
    <submittedName>
        <fullName evidence="11">Oxidoreductase</fullName>
    </submittedName>
</protein>
<evidence type="ECO:0000256" key="7">
    <source>
        <dbReference type="ARBA" id="ARBA00023004"/>
    </source>
</evidence>
<dbReference type="AlphaFoldDB" id="A0A437QCD2"/>
<dbReference type="SUPFAM" id="SSF63380">
    <property type="entry name" value="Riboflavin synthase domain-like"/>
    <property type="match status" value="1"/>
</dbReference>
<evidence type="ECO:0000256" key="3">
    <source>
        <dbReference type="ARBA" id="ARBA00022643"/>
    </source>
</evidence>
<dbReference type="SUPFAM" id="SSF54292">
    <property type="entry name" value="2Fe-2S ferredoxin-like"/>
    <property type="match status" value="1"/>
</dbReference>
<keyword evidence="5" id="KW-0479">Metal-binding</keyword>
<evidence type="ECO:0000259" key="10">
    <source>
        <dbReference type="PROSITE" id="PS51384"/>
    </source>
</evidence>
<dbReference type="SUPFAM" id="SSF52343">
    <property type="entry name" value="Ferredoxin reductase-like, C-terminal NADP-linked domain"/>
    <property type="match status" value="1"/>
</dbReference>
<keyword evidence="3" id="KW-0288">FMN</keyword>
<dbReference type="PANTHER" id="PTHR47354:SF1">
    <property type="entry name" value="CARNITINE MONOOXYGENASE REDUCTASE SUBUNIT"/>
    <property type="match status" value="1"/>
</dbReference>
<evidence type="ECO:0000313" key="12">
    <source>
        <dbReference type="Proteomes" id="UP000282818"/>
    </source>
</evidence>
<dbReference type="InterPro" id="IPR036010">
    <property type="entry name" value="2Fe-2S_ferredoxin-like_sf"/>
</dbReference>
<feature type="domain" description="2Fe-2S ferredoxin-type" evidence="9">
    <location>
        <begin position="232"/>
        <end position="317"/>
    </location>
</feature>
<keyword evidence="4" id="KW-0001">2Fe-2S</keyword>
<keyword evidence="7" id="KW-0408">Iron</keyword>
<comment type="caution">
    <text evidence="11">The sequence shown here is derived from an EMBL/GenBank/DDBJ whole genome shotgun (WGS) entry which is preliminary data.</text>
</comment>
<keyword evidence="8" id="KW-0411">Iron-sulfur</keyword>
<organism evidence="11 12">
    <name type="scientific">Neptunomonas marina</name>
    <dbReference type="NCBI Taxonomy" id="1815562"/>
    <lineage>
        <taxon>Bacteria</taxon>
        <taxon>Pseudomonadati</taxon>
        <taxon>Pseudomonadota</taxon>
        <taxon>Gammaproteobacteria</taxon>
        <taxon>Oceanospirillales</taxon>
        <taxon>Oceanospirillaceae</taxon>
        <taxon>Neptunomonas</taxon>
    </lineage>
</organism>
<dbReference type="Pfam" id="PF00111">
    <property type="entry name" value="Fer2"/>
    <property type="match status" value="1"/>
</dbReference>
<comment type="cofactor">
    <cofactor evidence="1">
        <name>FMN</name>
        <dbReference type="ChEBI" id="CHEBI:58210"/>
    </cofactor>
</comment>
<dbReference type="GO" id="GO:0016491">
    <property type="term" value="F:oxidoreductase activity"/>
    <property type="evidence" value="ECO:0007669"/>
    <property type="project" value="UniProtKB-KW"/>
</dbReference>
<dbReference type="Gene3D" id="2.40.30.10">
    <property type="entry name" value="Translation factors"/>
    <property type="match status" value="1"/>
</dbReference>
<dbReference type="Gene3D" id="3.10.20.30">
    <property type="match status" value="1"/>
</dbReference>
<keyword evidence="12" id="KW-1185">Reference proteome</keyword>
<evidence type="ECO:0000256" key="8">
    <source>
        <dbReference type="ARBA" id="ARBA00023014"/>
    </source>
</evidence>
<dbReference type="InterPro" id="IPR017938">
    <property type="entry name" value="Riboflavin_synthase-like_b-brl"/>
</dbReference>
<dbReference type="PROSITE" id="PS51085">
    <property type="entry name" value="2FE2S_FER_2"/>
    <property type="match status" value="1"/>
</dbReference>
<accession>A0A437QCD2</accession>
<dbReference type="InterPro" id="IPR054582">
    <property type="entry name" value="DmmA-like_N"/>
</dbReference>
<evidence type="ECO:0000256" key="6">
    <source>
        <dbReference type="ARBA" id="ARBA00023002"/>
    </source>
</evidence>
<feature type="domain" description="FAD-binding FR-type" evidence="10">
    <location>
        <begin position="3"/>
        <end position="105"/>
    </location>
</feature>
<evidence type="ECO:0000256" key="1">
    <source>
        <dbReference type="ARBA" id="ARBA00001917"/>
    </source>
</evidence>
<dbReference type="GO" id="GO:0051537">
    <property type="term" value="F:2 iron, 2 sulfur cluster binding"/>
    <property type="evidence" value="ECO:0007669"/>
    <property type="project" value="UniProtKB-KW"/>
</dbReference>
<dbReference type="PROSITE" id="PS00197">
    <property type="entry name" value="2FE2S_FER_1"/>
    <property type="match status" value="1"/>
</dbReference>
<evidence type="ECO:0000313" key="11">
    <source>
        <dbReference type="EMBL" id="RVU32210.1"/>
    </source>
</evidence>
<evidence type="ECO:0000256" key="4">
    <source>
        <dbReference type="ARBA" id="ARBA00022714"/>
    </source>
</evidence>
<dbReference type="RefSeq" id="WP_127692379.1">
    <property type="nucleotide sequence ID" value="NZ_SACQ01000001.1"/>
</dbReference>
<evidence type="ECO:0000259" key="9">
    <source>
        <dbReference type="PROSITE" id="PS51085"/>
    </source>
</evidence>
<gene>
    <name evidence="11" type="ORF">EOE65_00730</name>
</gene>
<proteinExistence type="predicted"/>
<keyword evidence="2" id="KW-0285">Flavoprotein</keyword>